<keyword evidence="3" id="KW-0812">Transmembrane</keyword>
<keyword evidence="1" id="KW-0378">Hydrolase</keyword>
<name>A0A4Q0AIM8_9BACT</name>
<proteinExistence type="predicted"/>
<dbReference type="Gene3D" id="2.40.260.10">
    <property type="entry name" value="Sortase"/>
    <property type="match status" value="1"/>
</dbReference>
<feature type="region of interest" description="Disordered" evidence="2">
    <location>
        <begin position="20"/>
        <end position="57"/>
    </location>
</feature>
<dbReference type="GO" id="GO:0016787">
    <property type="term" value="F:hydrolase activity"/>
    <property type="evidence" value="ECO:0007669"/>
    <property type="project" value="UniProtKB-KW"/>
</dbReference>
<dbReference type="CDD" id="cd05830">
    <property type="entry name" value="Sortase_E"/>
    <property type="match status" value="1"/>
</dbReference>
<evidence type="ECO:0000313" key="5">
    <source>
        <dbReference type="Proteomes" id="UP000289269"/>
    </source>
</evidence>
<dbReference type="InterPro" id="IPR005754">
    <property type="entry name" value="Sortase"/>
</dbReference>
<feature type="compositionally biased region" description="Polar residues" evidence="2">
    <location>
        <begin position="35"/>
        <end position="46"/>
    </location>
</feature>
<evidence type="ECO:0000256" key="3">
    <source>
        <dbReference type="SAM" id="Phobius"/>
    </source>
</evidence>
<organism evidence="4 5">
    <name type="scientific">Candidatus Chaera renei</name>
    <dbReference type="NCBI Taxonomy" id="2506947"/>
    <lineage>
        <taxon>Bacteria</taxon>
        <taxon>Candidatus Saccharimonadota</taxon>
        <taxon>Candidatus Saccharimonadia</taxon>
        <taxon>Candidatus Saccharimonadales</taxon>
        <taxon>Candidatus Saccharimonadaceae</taxon>
        <taxon>Candidatus Chaera</taxon>
    </lineage>
</organism>
<sequence>MTDPTQSDSTGRQAAAQLLREQIDKIYQSDPPNQPATETTAPSSQPEADDRPAHDPNALRYANQNDLWRHYHSAWQSYYQQYYHRYYLNQLHQQRRRLVGRGALAAAPAISLERDVQNQDNPSLGIITGEQATKQVHDEIVRKVKQRAKTLRRSHHFMPIATALAVGLLFLFVQYNRLLFAQVKTYVSPGSASAQSIILDPTVNTKVGPEPRMIIPKINVDAPVVYGVKSLKESDVQLALRDGIVHYPYPGADSLPGQVGNSVFLGHTSNDVFDPGKYKFVFVLMERLQVGDTIYVNYQGTRYTYLVNKKEVVNPNEINKLVVKTNKPLITLVGCVPVGTANQRLLIFAEQVSPDPAGAKPAPVEPPASSQPTTIPGNSPTFLERLFGGGR</sequence>
<dbReference type="AlphaFoldDB" id="A0A4Q0AIM8"/>
<evidence type="ECO:0000313" key="4">
    <source>
        <dbReference type="EMBL" id="RWZ79262.1"/>
    </source>
</evidence>
<feature type="region of interest" description="Disordered" evidence="2">
    <location>
        <begin position="357"/>
        <end position="381"/>
    </location>
</feature>
<comment type="caution">
    <text evidence="4">The sequence shown here is derived from an EMBL/GenBank/DDBJ whole genome shotgun (WGS) entry which is preliminary data.</text>
</comment>
<dbReference type="Pfam" id="PF04203">
    <property type="entry name" value="Sortase"/>
    <property type="match status" value="1"/>
</dbReference>
<accession>A0A4Q0AIM8</accession>
<dbReference type="NCBIfam" id="TIGR01076">
    <property type="entry name" value="sortase_fam"/>
    <property type="match status" value="1"/>
</dbReference>
<dbReference type="EMBL" id="SCKW01000016">
    <property type="protein sequence ID" value="RWZ79262.1"/>
    <property type="molecule type" value="Genomic_DNA"/>
</dbReference>
<dbReference type="InterPro" id="IPR023365">
    <property type="entry name" value="Sortase_dom-sf"/>
</dbReference>
<feature type="compositionally biased region" description="Polar residues" evidence="2">
    <location>
        <begin position="368"/>
        <end position="381"/>
    </location>
</feature>
<keyword evidence="5" id="KW-1185">Reference proteome</keyword>
<dbReference type="InterPro" id="IPR042003">
    <property type="entry name" value="Sortase_E"/>
</dbReference>
<dbReference type="Proteomes" id="UP000289269">
    <property type="component" value="Unassembled WGS sequence"/>
</dbReference>
<evidence type="ECO:0000256" key="2">
    <source>
        <dbReference type="SAM" id="MobiDB-lite"/>
    </source>
</evidence>
<keyword evidence="3" id="KW-1133">Transmembrane helix</keyword>
<dbReference type="SUPFAM" id="SSF63817">
    <property type="entry name" value="Sortase"/>
    <property type="match status" value="1"/>
</dbReference>
<gene>
    <name evidence="4" type="ORF">EOT04_01960</name>
</gene>
<evidence type="ECO:0000256" key="1">
    <source>
        <dbReference type="ARBA" id="ARBA00022801"/>
    </source>
</evidence>
<reference evidence="4" key="1">
    <citation type="submission" date="2019-01" db="EMBL/GenBank/DDBJ databases">
        <title>Genomic signatures and co-occurrence patterns of the ultra-small Saccharimodia (Patescibacteria phylum) suggest a symbiotic lifestyle.</title>
        <authorList>
            <person name="Lemos L."/>
            <person name="Medeiros J."/>
            <person name="Andreote F."/>
            <person name="Fernandes G."/>
            <person name="Varani A."/>
            <person name="Oliveira G."/>
            <person name="Pylro V."/>
        </authorList>
    </citation>
    <scope>NUCLEOTIDE SEQUENCE [LARGE SCALE GENOMIC DNA]</scope>
    <source>
        <strain evidence="4">AMD01</strain>
    </source>
</reference>
<feature type="transmembrane region" description="Helical" evidence="3">
    <location>
        <begin position="157"/>
        <end position="175"/>
    </location>
</feature>
<keyword evidence="3" id="KW-0472">Membrane</keyword>
<protein>
    <submittedName>
        <fullName evidence="4">Class E sortase</fullName>
    </submittedName>
</protein>